<sequence>MPSHAYFLIDASALSDSHAVGAVVARILVYLAAKDESVTWNYELVDMRVRQRAGAMQLRRKVSERKQLTVDAINGLVTVLTNVKRHQGAATTHRRPVLDALHERLMCLEADVEWEDPALIRSPTRNSSMRTWTDPTRLNESMSVRSFLYILGQAPQALPELDEFVCGPAAQNSQESDPAHDTTLLDKLTRLRDGIIGNGIWESYARKRVGVSWIRPTARKAVLAADPVDILIGDVFGCCFEALGGCVMNMAELATSSPLPFSSVFAPLHRTRTFPSWSRKFAREISAVVDRFAVEVARDDRVKSDYESQRCDSQAWLLQTAPLAIRLTRINSTLRSWLRDGRLLRRYDLPEMVALASEYKLSCLRHQEWLSSTAKRLVLLDSTSTLQWHRVVPQLDQTPVLCGLDGRIYDSLKNRVLYAQCLSRDNTEDSSTDFALYAAIVPVSENTATIYFMDTATYAVVSTSVVDTDDVSLVTNDAQLDAGRFCPAWIEDWAWREAAGDLAIAPRDHCALDVSFDESLFECPMSDIMPSDGFMLQGSCANTGLGVIAQSNTSLPQAISIEAVSPSISTLEEWYSETYTKGLLAPSPDFGHIVDGLASICCTPALAEEPNAVLARLISLLLLNSAAIEDVFESVELACSASELGEAETFHALRHRMAHSVGGDGPNKRAWQVRECKLQILLHLFAIDQLRLQKTGEVSQLEESLRDLVDLLCVWASLDDIAMNVEVDVTTSSNQKADKAESINDIAAAFVGSPHVGRFASSLGDLVEELRIQCGWVPPATRNEQSEHPDLLSESRRRKGTPRKISKSSGERSEVIVHQRKPAHQELSGRKLARHLDELIGGGLNRSVHHDDASSSE</sequence>
<reference evidence="1" key="1">
    <citation type="submission" date="2022-07" db="EMBL/GenBank/DDBJ databases">
        <title>Phylogenomic reconstructions and comparative analyses of Kickxellomycotina fungi.</title>
        <authorList>
            <person name="Reynolds N.K."/>
            <person name="Stajich J.E."/>
            <person name="Barry K."/>
            <person name="Grigoriev I.V."/>
            <person name="Crous P."/>
            <person name="Smith M.E."/>
        </authorList>
    </citation>
    <scope>NUCLEOTIDE SEQUENCE</scope>
    <source>
        <strain evidence="1">CBS 190363</strain>
    </source>
</reference>
<proteinExistence type="predicted"/>
<feature type="non-terminal residue" evidence="1">
    <location>
        <position position="857"/>
    </location>
</feature>
<comment type="caution">
    <text evidence="1">The sequence shown here is derived from an EMBL/GenBank/DDBJ whole genome shotgun (WGS) entry which is preliminary data.</text>
</comment>
<evidence type="ECO:0000313" key="2">
    <source>
        <dbReference type="Proteomes" id="UP001139981"/>
    </source>
</evidence>
<protein>
    <submittedName>
        <fullName evidence="1">Uncharacterized protein</fullName>
    </submittedName>
</protein>
<dbReference type="Proteomes" id="UP001139981">
    <property type="component" value="Unassembled WGS sequence"/>
</dbReference>
<organism evidence="1 2">
    <name type="scientific">Coemansia aciculifera</name>
    <dbReference type="NCBI Taxonomy" id="417176"/>
    <lineage>
        <taxon>Eukaryota</taxon>
        <taxon>Fungi</taxon>
        <taxon>Fungi incertae sedis</taxon>
        <taxon>Zoopagomycota</taxon>
        <taxon>Kickxellomycotina</taxon>
        <taxon>Kickxellomycetes</taxon>
        <taxon>Kickxellales</taxon>
        <taxon>Kickxellaceae</taxon>
        <taxon>Coemansia</taxon>
    </lineage>
</organism>
<evidence type="ECO:0000313" key="1">
    <source>
        <dbReference type="EMBL" id="KAJ2892682.1"/>
    </source>
</evidence>
<dbReference type="EMBL" id="JANBVB010000680">
    <property type="protein sequence ID" value="KAJ2892682.1"/>
    <property type="molecule type" value="Genomic_DNA"/>
</dbReference>
<keyword evidence="2" id="KW-1185">Reference proteome</keyword>
<name>A0ACC1M2B7_9FUNG</name>
<gene>
    <name evidence="1" type="ORF">IWW38_003123</name>
</gene>
<accession>A0ACC1M2B7</accession>